<evidence type="ECO:0000256" key="1">
    <source>
        <dbReference type="SAM" id="MobiDB-lite"/>
    </source>
</evidence>
<accession>A0ABV2YCP9</accession>
<keyword evidence="2" id="KW-0472">Membrane</keyword>
<protein>
    <recommendedName>
        <fullName evidence="5">Secreted protein</fullName>
    </recommendedName>
</protein>
<proteinExistence type="predicted"/>
<name>A0ABV2YCP9_9ACTN</name>
<keyword evidence="4" id="KW-1185">Reference proteome</keyword>
<dbReference type="Proteomes" id="UP001550850">
    <property type="component" value="Unassembled WGS sequence"/>
</dbReference>
<keyword evidence="2" id="KW-0812">Transmembrane</keyword>
<dbReference type="RefSeq" id="WP_170145007.1">
    <property type="nucleotide sequence ID" value="NZ_BEVZ01000001.1"/>
</dbReference>
<dbReference type="EMBL" id="JBEZUR010000004">
    <property type="protein sequence ID" value="MEU3553501.1"/>
    <property type="molecule type" value="Genomic_DNA"/>
</dbReference>
<evidence type="ECO:0000313" key="3">
    <source>
        <dbReference type="EMBL" id="MEU3553501.1"/>
    </source>
</evidence>
<comment type="caution">
    <text evidence="3">The sequence shown here is derived from an EMBL/GenBank/DDBJ whole genome shotgun (WGS) entry which is preliminary data.</text>
</comment>
<reference evidence="3 4" key="1">
    <citation type="submission" date="2024-06" db="EMBL/GenBank/DDBJ databases">
        <title>The Natural Products Discovery Center: Release of the First 8490 Sequenced Strains for Exploring Actinobacteria Biosynthetic Diversity.</title>
        <authorList>
            <person name="Kalkreuter E."/>
            <person name="Kautsar S.A."/>
            <person name="Yang D."/>
            <person name="Bader C.D."/>
            <person name="Teijaro C.N."/>
            <person name="Fluegel L."/>
            <person name="Davis C.M."/>
            <person name="Simpson J.R."/>
            <person name="Lauterbach L."/>
            <person name="Steele A.D."/>
            <person name="Gui C."/>
            <person name="Meng S."/>
            <person name="Li G."/>
            <person name="Viehrig K."/>
            <person name="Ye F."/>
            <person name="Su P."/>
            <person name="Kiefer A.F."/>
            <person name="Nichols A."/>
            <person name="Cepeda A.J."/>
            <person name="Yan W."/>
            <person name="Fan B."/>
            <person name="Jiang Y."/>
            <person name="Adhikari A."/>
            <person name="Zheng C.-J."/>
            <person name="Schuster L."/>
            <person name="Cowan T.M."/>
            <person name="Smanski M.J."/>
            <person name="Chevrette M.G."/>
            <person name="De Carvalho L.P.S."/>
            <person name="Shen B."/>
        </authorList>
    </citation>
    <scope>NUCLEOTIDE SEQUENCE [LARGE SCALE GENOMIC DNA]</scope>
    <source>
        <strain evidence="3 4">NPDC038104</strain>
    </source>
</reference>
<gene>
    <name evidence="3" type="ORF">AB0E65_04575</name>
</gene>
<evidence type="ECO:0000256" key="2">
    <source>
        <dbReference type="SAM" id="Phobius"/>
    </source>
</evidence>
<sequence>MAARGLPTWAWVTGLTSAAIVVVIGLAVQAGSGPKPAALDDRSPVASASETPRPKKSLSEGGEDGAETAATSVPPESGTGRRLVYGLEADRVWLVDAGDKALRSFTVWPGTLDPEPGEYQAGTRTAATTGSDGVAIEHVVYFAFSGGVNFAFSHAEDGASPAPADGKQTAGVRMKVEDGTALWEFASTGTPVVVVP</sequence>
<organism evidence="3 4">
    <name type="scientific">Streptomyces fragilis</name>
    <dbReference type="NCBI Taxonomy" id="67301"/>
    <lineage>
        <taxon>Bacteria</taxon>
        <taxon>Bacillati</taxon>
        <taxon>Actinomycetota</taxon>
        <taxon>Actinomycetes</taxon>
        <taxon>Kitasatosporales</taxon>
        <taxon>Streptomycetaceae</taxon>
        <taxon>Streptomyces</taxon>
    </lineage>
</organism>
<evidence type="ECO:0000313" key="4">
    <source>
        <dbReference type="Proteomes" id="UP001550850"/>
    </source>
</evidence>
<feature type="region of interest" description="Disordered" evidence="1">
    <location>
        <begin position="33"/>
        <end position="80"/>
    </location>
</feature>
<evidence type="ECO:0008006" key="5">
    <source>
        <dbReference type="Google" id="ProtNLM"/>
    </source>
</evidence>
<keyword evidence="2" id="KW-1133">Transmembrane helix</keyword>
<feature type="transmembrane region" description="Helical" evidence="2">
    <location>
        <begin position="6"/>
        <end position="28"/>
    </location>
</feature>